<reference evidence="2 3" key="1">
    <citation type="submission" date="2019-08" db="EMBL/GenBank/DDBJ databases">
        <title>Whole genome of Aphis craccivora.</title>
        <authorList>
            <person name="Voronova N.V."/>
            <person name="Shulinski R.S."/>
            <person name="Bandarenka Y.V."/>
            <person name="Zhorov D.G."/>
            <person name="Warner D."/>
        </authorList>
    </citation>
    <scope>NUCLEOTIDE SEQUENCE [LARGE SCALE GENOMIC DNA]</scope>
    <source>
        <strain evidence="2">180601</strain>
        <tissue evidence="2">Whole Body</tissue>
    </source>
</reference>
<dbReference type="AlphaFoldDB" id="A0A6G0VP96"/>
<dbReference type="Proteomes" id="UP000478052">
    <property type="component" value="Unassembled WGS sequence"/>
</dbReference>
<dbReference type="EMBL" id="VUJU01014958">
    <property type="protein sequence ID" value="KAF0698341.1"/>
    <property type="molecule type" value="Genomic_DNA"/>
</dbReference>
<dbReference type="OrthoDB" id="6628121at2759"/>
<proteinExistence type="predicted"/>
<dbReference type="Pfam" id="PF14291">
    <property type="entry name" value="DUF4371"/>
    <property type="match status" value="1"/>
</dbReference>
<gene>
    <name evidence="2" type="ORF">FWK35_00038539</name>
</gene>
<feature type="domain" description="TTF-type" evidence="1">
    <location>
        <begin position="48"/>
        <end position="143"/>
    </location>
</feature>
<sequence>VSEELDIGNLFGLKIDDHTKVALLKQSNVPDEHFIYPFSIHNKNGKQLKRYLRKNHFEQFTWLEYSKSKNRLFCKYCILFLTSEHGGRRGTEKLKRLVTEPLNQFAKLLGKNGLLETHQNNDYHKKCVQFSFDFQKTFSNPNKVVINIIDTERMKQIKENRERLVPIIKSIIFLGHQNIALRGHKDNGILSSEPHSSETIILKFRILSGDKTLESHLKDNNSKATYISPTIQNELIECIRKEIVFKIIKDIEQAKYYSIIFDETTDVSTISQMSLSIRYIYFGKVFGRFVTFINCHSSMDNDNEDSDGVDSNNQIEPKLTGEFLGDIVIQMISKLGLKFDNCVGIATDDCAVMVSTIVGAVQRIHQSTKNANHCPCNELQ</sequence>
<evidence type="ECO:0000313" key="2">
    <source>
        <dbReference type="EMBL" id="KAF0698341.1"/>
    </source>
</evidence>
<evidence type="ECO:0000313" key="3">
    <source>
        <dbReference type="Proteomes" id="UP000478052"/>
    </source>
</evidence>
<dbReference type="InterPro" id="IPR025398">
    <property type="entry name" value="DUF4371"/>
</dbReference>
<dbReference type="PANTHER" id="PTHR45749:SF21">
    <property type="entry name" value="DUF4371 DOMAIN-CONTAINING PROTEIN"/>
    <property type="match status" value="1"/>
</dbReference>
<organism evidence="2 3">
    <name type="scientific">Aphis craccivora</name>
    <name type="common">Cowpea aphid</name>
    <dbReference type="NCBI Taxonomy" id="307492"/>
    <lineage>
        <taxon>Eukaryota</taxon>
        <taxon>Metazoa</taxon>
        <taxon>Ecdysozoa</taxon>
        <taxon>Arthropoda</taxon>
        <taxon>Hexapoda</taxon>
        <taxon>Insecta</taxon>
        <taxon>Pterygota</taxon>
        <taxon>Neoptera</taxon>
        <taxon>Paraneoptera</taxon>
        <taxon>Hemiptera</taxon>
        <taxon>Sternorrhyncha</taxon>
        <taxon>Aphidomorpha</taxon>
        <taxon>Aphidoidea</taxon>
        <taxon>Aphididae</taxon>
        <taxon>Aphidini</taxon>
        <taxon>Aphis</taxon>
        <taxon>Aphis</taxon>
    </lineage>
</organism>
<dbReference type="PANTHER" id="PTHR45749">
    <property type="match status" value="1"/>
</dbReference>
<keyword evidence="3" id="KW-1185">Reference proteome</keyword>
<evidence type="ECO:0000259" key="1">
    <source>
        <dbReference type="SMART" id="SM00597"/>
    </source>
</evidence>
<comment type="caution">
    <text evidence="2">The sequence shown here is derived from an EMBL/GenBank/DDBJ whole genome shotgun (WGS) entry which is preliminary data.</text>
</comment>
<feature type="non-terminal residue" evidence="2">
    <location>
        <position position="1"/>
    </location>
</feature>
<dbReference type="SMART" id="SM00597">
    <property type="entry name" value="ZnF_TTF"/>
    <property type="match status" value="1"/>
</dbReference>
<accession>A0A6G0VP96</accession>
<name>A0A6G0VP96_APHCR</name>
<protein>
    <recommendedName>
        <fullName evidence="1">TTF-type domain-containing protein</fullName>
    </recommendedName>
</protein>
<dbReference type="InterPro" id="IPR006580">
    <property type="entry name" value="Znf_TTF"/>
</dbReference>